<dbReference type="AlphaFoldDB" id="Q4TER7"/>
<evidence type="ECO:0000256" key="1">
    <source>
        <dbReference type="SAM" id="Coils"/>
    </source>
</evidence>
<dbReference type="KEGG" id="tng:GSTEN00002109G001"/>
<accession>Q4TER7</accession>
<name>Q4TER7_TETNG</name>
<feature type="non-terminal residue" evidence="2">
    <location>
        <position position="90"/>
    </location>
</feature>
<protein>
    <submittedName>
        <fullName evidence="2">(spotted green pufferfish) hypothetical protein</fullName>
    </submittedName>
</protein>
<feature type="coiled-coil region" evidence="1">
    <location>
        <begin position="5"/>
        <end position="88"/>
    </location>
</feature>
<feature type="non-terminal residue" evidence="2">
    <location>
        <position position="1"/>
    </location>
</feature>
<reference evidence="2" key="2">
    <citation type="submission" date="2004-02" db="EMBL/GenBank/DDBJ databases">
        <authorList>
            <consortium name="Genoscope"/>
            <consortium name="Whitehead Institute Centre for Genome Research"/>
        </authorList>
    </citation>
    <scope>NUCLEOTIDE SEQUENCE</scope>
</reference>
<dbReference type="Gene3D" id="1.20.5.340">
    <property type="match status" value="2"/>
</dbReference>
<dbReference type="OrthoDB" id="128924at2759"/>
<dbReference type="EMBL" id="CAAE01005167">
    <property type="protein sequence ID" value="CAF88615.1"/>
    <property type="molecule type" value="Genomic_DNA"/>
</dbReference>
<organism evidence="2">
    <name type="scientific">Tetraodon nigroviridis</name>
    <name type="common">Spotted green pufferfish</name>
    <name type="synonym">Chelonodon nigroviridis</name>
    <dbReference type="NCBI Taxonomy" id="99883"/>
    <lineage>
        <taxon>Eukaryota</taxon>
        <taxon>Metazoa</taxon>
        <taxon>Chordata</taxon>
        <taxon>Craniata</taxon>
        <taxon>Vertebrata</taxon>
        <taxon>Euteleostomi</taxon>
        <taxon>Actinopterygii</taxon>
        <taxon>Neopterygii</taxon>
        <taxon>Teleostei</taxon>
        <taxon>Neoteleostei</taxon>
        <taxon>Acanthomorphata</taxon>
        <taxon>Eupercaria</taxon>
        <taxon>Tetraodontiformes</taxon>
        <taxon>Tetradontoidea</taxon>
        <taxon>Tetraodontidae</taxon>
        <taxon>Tetraodon</taxon>
    </lineage>
</organism>
<reference evidence="2" key="1">
    <citation type="journal article" date="2004" name="Nature">
        <title>Genome duplication in the teleost fish Tetraodon nigroviridis reveals the early vertebrate proto-karyotype.</title>
        <authorList>
            <person name="Jaillon O."/>
            <person name="Aury J.-M."/>
            <person name="Brunet F."/>
            <person name="Petit J.-L."/>
            <person name="Stange-Thomann N."/>
            <person name="Mauceli E."/>
            <person name="Bouneau L."/>
            <person name="Fischer C."/>
            <person name="Ozouf-Costaz C."/>
            <person name="Bernot A."/>
            <person name="Nicaud S."/>
            <person name="Jaffe D."/>
            <person name="Fisher S."/>
            <person name="Lutfalla G."/>
            <person name="Dossat C."/>
            <person name="Segurens B."/>
            <person name="Dasilva C."/>
            <person name="Salanoubat M."/>
            <person name="Levy M."/>
            <person name="Boudet N."/>
            <person name="Castellano S."/>
            <person name="Anthouard V."/>
            <person name="Jubin C."/>
            <person name="Castelli V."/>
            <person name="Katinka M."/>
            <person name="Vacherie B."/>
            <person name="Biemont C."/>
            <person name="Skalli Z."/>
            <person name="Cattolico L."/>
            <person name="Poulain J."/>
            <person name="De Berardinis V."/>
            <person name="Cruaud C."/>
            <person name="Duprat S."/>
            <person name="Brottier P."/>
            <person name="Coutanceau J.-P."/>
            <person name="Gouzy J."/>
            <person name="Parra G."/>
            <person name="Lardier G."/>
            <person name="Chapple C."/>
            <person name="McKernan K.J."/>
            <person name="McEwan P."/>
            <person name="Bosak S."/>
            <person name="Kellis M."/>
            <person name="Volff J.-N."/>
            <person name="Guigo R."/>
            <person name="Zody M.C."/>
            <person name="Mesirov J."/>
            <person name="Lindblad-Toh K."/>
            <person name="Birren B."/>
            <person name="Nusbaum C."/>
            <person name="Kahn D."/>
            <person name="Robinson-Rechavi M."/>
            <person name="Laudet V."/>
            <person name="Schachter V."/>
            <person name="Quetier F."/>
            <person name="Saurin W."/>
            <person name="Scarpelli C."/>
            <person name="Wincker P."/>
            <person name="Lander E.S."/>
            <person name="Weissenbach J."/>
            <person name="Roest Crollius H."/>
        </authorList>
    </citation>
    <scope>NUCLEOTIDE SEQUENCE [LARGE SCALE GENOMIC DNA]</scope>
</reference>
<keyword evidence="1" id="KW-0175">Coiled coil</keyword>
<evidence type="ECO:0000313" key="2">
    <source>
        <dbReference type="EMBL" id="CAF88615.1"/>
    </source>
</evidence>
<comment type="caution">
    <text evidence="2">The sequence shown here is derived from an EMBL/GenBank/DDBJ whole genome shotgun (WGS) entry which is preliminary data.</text>
</comment>
<gene>
    <name evidence="2" type="ORF">GSTENG00002109001</name>
</gene>
<dbReference type="FunFam" id="1.20.5.340:FF:000032">
    <property type="entry name" value="Tropomyosin alpha-1 chain"/>
    <property type="match status" value="1"/>
</dbReference>
<proteinExistence type="predicted"/>
<sequence length="90" mass="10419">LEDELRELEKKLRVTEDERDRVIEEFQTAEEKLLTAEEVATKLEDDLVALQKKLKGTEDELDKFSEALKDAQEKLELAEKKATDVSMELP</sequence>
<dbReference type="SUPFAM" id="SSF57997">
    <property type="entry name" value="Tropomyosin"/>
    <property type="match status" value="1"/>
</dbReference>